<dbReference type="EMBL" id="ANMO01000096">
    <property type="protein sequence ID" value="EMB17495.1"/>
    <property type="molecule type" value="Genomic_DNA"/>
</dbReference>
<reference evidence="1" key="2">
    <citation type="journal article" date="2013" name="Mar. Genomics">
        <title>Expression of sulfatases in Rhodopirellula baltica and the diversity of sulfatases in the genus Rhodopirellula.</title>
        <authorList>
            <person name="Wegner C.E."/>
            <person name="Richter-Heitmann T."/>
            <person name="Klindworth A."/>
            <person name="Klockow C."/>
            <person name="Richter M."/>
            <person name="Achstetter T."/>
            <person name="Glockner F.O."/>
            <person name="Harder J."/>
        </authorList>
    </citation>
    <scope>NUCLEOTIDE SEQUENCE [LARGE SCALE GENOMIC DNA]</scope>
    <source>
        <strain evidence="1">6C</strain>
    </source>
</reference>
<proteinExistence type="predicted"/>
<evidence type="ECO:0000313" key="2">
    <source>
        <dbReference type="Proteomes" id="UP000011529"/>
    </source>
</evidence>
<organism evidence="1 2">
    <name type="scientific">Rhodopirellula europaea 6C</name>
    <dbReference type="NCBI Taxonomy" id="1263867"/>
    <lineage>
        <taxon>Bacteria</taxon>
        <taxon>Pseudomonadati</taxon>
        <taxon>Planctomycetota</taxon>
        <taxon>Planctomycetia</taxon>
        <taxon>Pirellulales</taxon>
        <taxon>Pirellulaceae</taxon>
        <taxon>Rhodopirellula</taxon>
    </lineage>
</organism>
<sequence>MRLREVVLAGVFDSTPIHVLDWFPTRTNLAGDESNPLGDGIHSQAVTQRRIDWFQRVAFQTECEPKKHDLMNEA</sequence>
<dbReference type="PATRIC" id="fig|1263867.3.peg.1871"/>
<keyword evidence="2" id="KW-1185">Reference proteome</keyword>
<name>M2AK64_9BACT</name>
<comment type="caution">
    <text evidence="1">The sequence shown here is derived from an EMBL/GenBank/DDBJ whole genome shotgun (WGS) entry which is preliminary data.</text>
</comment>
<gene>
    <name evidence="1" type="ORF">RE6C_01761</name>
</gene>
<protein>
    <submittedName>
        <fullName evidence="1">Uncharacterized protein</fullName>
    </submittedName>
</protein>
<evidence type="ECO:0000313" key="1">
    <source>
        <dbReference type="EMBL" id="EMB17495.1"/>
    </source>
</evidence>
<reference evidence="1" key="1">
    <citation type="submission" date="2012-11" db="EMBL/GenBank/DDBJ databases">
        <title>Permanent draft genomes of Rhodopirellula europaea strain SH398 and 6C.</title>
        <authorList>
            <person name="Richter M."/>
            <person name="Richter-Heitmann T."/>
            <person name="Frank C."/>
            <person name="Harder J."/>
            <person name="Glockner F.O."/>
        </authorList>
    </citation>
    <scope>NUCLEOTIDE SEQUENCE</scope>
    <source>
        <strain evidence="1">6C</strain>
    </source>
</reference>
<dbReference type="AlphaFoldDB" id="M2AK64"/>
<dbReference type="Proteomes" id="UP000011529">
    <property type="component" value="Unassembled WGS sequence"/>
</dbReference>
<accession>M2AK64</accession>